<dbReference type="PANTHER" id="PTHR23082:SF0">
    <property type="entry name" value="GENERAL TRANSCRIPTION FACTOR 3C POLYPEPTIDE 3"/>
    <property type="match status" value="1"/>
</dbReference>
<protein>
    <submittedName>
        <fullName evidence="2">Uncharacterized protein</fullName>
    </submittedName>
</protein>
<name>A0A3N4PAF7_9FLAO</name>
<reference evidence="2 3" key="1">
    <citation type="submission" date="2018-11" db="EMBL/GenBank/DDBJ databases">
        <title>Aureibaculum marinum gen. nov., sp. nov., a member of the family Flavobacteriaceae isolated from the Bohai Sea.</title>
        <authorList>
            <person name="Ji X."/>
        </authorList>
    </citation>
    <scope>NUCLEOTIDE SEQUENCE [LARGE SCALE GENOMIC DNA]</scope>
    <source>
        <strain evidence="2 3">BH-SD17</strain>
    </source>
</reference>
<dbReference type="PROSITE" id="PS50005">
    <property type="entry name" value="TPR"/>
    <property type="match status" value="5"/>
</dbReference>
<feature type="repeat" description="TPR" evidence="1">
    <location>
        <begin position="281"/>
        <end position="314"/>
    </location>
</feature>
<evidence type="ECO:0000313" key="2">
    <source>
        <dbReference type="EMBL" id="RPD96483.1"/>
    </source>
</evidence>
<dbReference type="RefSeq" id="WP_123897666.1">
    <property type="nucleotide sequence ID" value="NZ_RPFJ01000011.1"/>
</dbReference>
<keyword evidence="3" id="KW-1185">Reference proteome</keyword>
<feature type="repeat" description="TPR" evidence="1">
    <location>
        <begin position="649"/>
        <end position="682"/>
    </location>
</feature>
<dbReference type="InterPro" id="IPR011990">
    <property type="entry name" value="TPR-like_helical_dom_sf"/>
</dbReference>
<keyword evidence="1" id="KW-0802">TPR repeat</keyword>
<proteinExistence type="predicted"/>
<dbReference type="SUPFAM" id="SSF48452">
    <property type="entry name" value="TPR-like"/>
    <property type="match status" value="6"/>
</dbReference>
<dbReference type="SMART" id="SM00028">
    <property type="entry name" value="TPR"/>
    <property type="match status" value="12"/>
</dbReference>
<dbReference type="GO" id="GO:0000127">
    <property type="term" value="C:transcription factor TFIIIC complex"/>
    <property type="evidence" value="ECO:0007669"/>
    <property type="project" value="TreeGrafter"/>
</dbReference>
<evidence type="ECO:0000256" key="1">
    <source>
        <dbReference type="PROSITE-ProRule" id="PRU00339"/>
    </source>
</evidence>
<dbReference type="Pfam" id="PF13432">
    <property type="entry name" value="TPR_16"/>
    <property type="match status" value="1"/>
</dbReference>
<dbReference type="Proteomes" id="UP000270856">
    <property type="component" value="Unassembled WGS sequence"/>
</dbReference>
<dbReference type="OrthoDB" id="9814448at2"/>
<accession>A0A3N4PAF7</accession>
<evidence type="ECO:0000313" key="3">
    <source>
        <dbReference type="Proteomes" id="UP000270856"/>
    </source>
</evidence>
<feature type="repeat" description="TPR" evidence="1">
    <location>
        <begin position="540"/>
        <end position="573"/>
    </location>
</feature>
<gene>
    <name evidence="2" type="ORF">EGM88_08940</name>
</gene>
<dbReference type="PANTHER" id="PTHR23082">
    <property type="entry name" value="TRANSCRIPTION INITIATION FACTOR IIIC TFIIIC , POLYPEPTIDE 3-RELATED"/>
    <property type="match status" value="1"/>
</dbReference>
<sequence length="1007" mass="116620">MKHRHNWLIASLISICSVTGYAQKTEIYTHNLAAYNHAVDLYNNRDFVAAKHKFSSLKSEFDDLSEYKANCVYYEAFSAIQNGERDGDKMMLNFVERFPTSTKQNTAFLEVGDYYFKNANYPYALKWYKRVETRNLSIQQEEDFNFKYAYGLFAVKRYDQAKGIFQKLLTSQEYGSQAKYYYGFIAYQDDDYDNADRYLGEIADDKELGDDVPYYMANIKFKTGQFQEAIDIAEPFLAKADRNEHSEISKIIGESYFNLNKYAEAIPHLKNYKGKRRKWNNTDYYLLGYAYYKQNDYENAIANFNKIIGGKNSVSQNAYYHLAECYLKTDLKTEALNAFRNASQMDYSEDIKKDAWLNYAKLSYEIGNPYKSVPDVLQEYLDLYPKSSAKDEISELLISAYISSKDYVGALEALKGKNETHHKELYQKVALYRGIQLFNDGNYNNAKEYFGIAVDNPMDSKITARAIFWKAETNYLSNNYKDALEGFQQFKNMNTSELSENEIIDYNIAYSYFKLKDYNRAGDNFQTFINSRPNDSDKLNDAYLRLGDAYYVSSNYSKAITAYNHIINSKGIDRDYAHFQRAMSYGFIRKNNAKIDDFNAFLKAYPKSTLRDDAYYELGNSYVVAENNDAALSTYNNLLKEYKRSSYVPKALLKQGLIYYNIERDNEALDKYRRVVKEFPNTSEAKQAVANARQIYVDLGRVDEYASWVKGLDFVTVTDSDLDNDMYESAEKQYLLNNRKKAITAFKKYLKEFPNGGHALNANFYLAEALFNEKQQTASIPYYSYVIDQGRNEFTEQALSRLSQAYLEANNWAKAMPILEQLEEQADFPQNITFAQSNLMKGYYELENYDAAVAYAEKVLLRPKLENRIKSDAKIIIARSAFKTGDERKAEQAYKEVGTIAKGELKAESLYYDAYFKHQEGNYKVSNTVVQQLVADYSAYKYFGAKGLIVMAKNFYELKDAYQATYILESVIKNFSDYKDVTDEAKVELAKIKKKEAETNESVNPDN</sequence>
<dbReference type="Gene3D" id="1.25.40.10">
    <property type="entry name" value="Tetratricopeptide repeat domain"/>
    <property type="match status" value="8"/>
</dbReference>
<feature type="repeat" description="TPR" evidence="1">
    <location>
        <begin position="502"/>
        <end position="535"/>
    </location>
</feature>
<organism evidence="2 3">
    <name type="scientific">Aureibaculum marinum</name>
    <dbReference type="NCBI Taxonomy" id="2487930"/>
    <lineage>
        <taxon>Bacteria</taxon>
        <taxon>Pseudomonadati</taxon>
        <taxon>Bacteroidota</taxon>
        <taxon>Flavobacteriia</taxon>
        <taxon>Flavobacteriales</taxon>
        <taxon>Flavobacteriaceae</taxon>
        <taxon>Aureibaculum</taxon>
    </lineage>
</organism>
<feature type="repeat" description="TPR" evidence="1">
    <location>
        <begin position="316"/>
        <end position="349"/>
    </location>
</feature>
<dbReference type="InterPro" id="IPR039340">
    <property type="entry name" value="Tfc4/TFIIIC-102/Sfc4"/>
</dbReference>
<dbReference type="Pfam" id="PF12895">
    <property type="entry name" value="ANAPC3"/>
    <property type="match status" value="1"/>
</dbReference>
<dbReference type="GO" id="GO:0006383">
    <property type="term" value="P:transcription by RNA polymerase III"/>
    <property type="evidence" value="ECO:0007669"/>
    <property type="project" value="InterPro"/>
</dbReference>
<dbReference type="InterPro" id="IPR019734">
    <property type="entry name" value="TPR_rpt"/>
</dbReference>
<dbReference type="Pfam" id="PF13174">
    <property type="entry name" value="TPR_6"/>
    <property type="match status" value="2"/>
</dbReference>
<dbReference type="EMBL" id="RPFJ01000011">
    <property type="protein sequence ID" value="RPD96483.1"/>
    <property type="molecule type" value="Genomic_DNA"/>
</dbReference>
<dbReference type="AlphaFoldDB" id="A0A3N4PAF7"/>
<comment type="caution">
    <text evidence="2">The sequence shown here is derived from an EMBL/GenBank/DDBJ whole genome shotgun (WGS) entry which is preliminary data.</text>
</comment>